<evidence type="ECO:0000256" key="1">
    <source>
        <dbReference type="ARBA" id="ARBA00005234"/>
    </source>
</evidence>
<proteinExistence type="inferred from homology"/>
<dbReference type="GO" id="GO:0008234">
    <property type="term" value="F:cysteine-type peptidase activity"/>
    <property type="evidence" value="ECO:0007669"/>
    <property type="project" value="UniProtKB-KW"/>
</dbReference>
<evidence type="ECO:0000313" key="7">
    <source>
        <dbReference type="Proteomes" id="UP000494206"/>
    </source>
</evidence>
<name>A0A8S1F3B5_9PELO</name>
<comment type="caution">
    <text evidence="6">The sequence shown here is derived from an EMBL/GenBank/DDBJ whole genome shotgun (WGS) entry which is preliminary data.</text>
</comment>
<dbReference type="PANTHER" id="PTHR46915:SF2">
    <property type="entry name" value="UBIQUITIN-LIKE PROTEASE 4"/>
    <property type="match status" value="1"/>
</dbReference>
<evidence type="ECO:0000259" key="5">
    <source>
        <dbReference type="PROSITE" id="PS50600"/>
    </source>
</evidence>
<dbReference type="Pfam" id="PF02902">
    <property type="entry name" value="Peptidase_C48"/>
    <property type="match status" value="1"/>
</dbReference>
<dbReference type="PROSITE" id="PS50600">
    <property type="entry name" value="ULP_PROTEASE"/>
    <property type="match status" value="1"/>
</dbReference>
<keyword evidence="3" id="KW-0378">Hydrolase</keyword>
<protein>
    <recommendedName>
        <fullName evidence="5">Ubiquitin-like protease family profile domain-containing protein</fullName>
    </recommendedName>
</protein>
<gene>
    <name evidence="6" type="ORF">CBOVIS_LOCUS9245</name>
</gene>
<evidence type="ECO:0000256" key="4">
    <source>
        <dbReference type="ARBA" id="ARBA00022807"/>
    </source>
</evidence>
<dbReference type="Proteomes" id="UP000494206">
    <property type="component" value="Unassembled WGS sequence"/>
</dbReference>
<dbReference type="Gene3D" id="3.40.395.10">
    <property type="entry name" value="Adenoviral Proteinase, Chain A"/>
    <property type="match status" value="1"/>
</dbReference>
<accession>A0A8S1F3B5</accession>
<keyword evidence="7" id="KW-1185">Reference proteome</keyword>
<dbReference type="PANTHER" id="PTHR46915">
    <property type="entry name" value="UBIQUITIN-LIKE PROTEASE 4-RELATED"/>
    <property type="match status" value="1"/>
</dbReference>
<reference evidence="6 7" key="1">
    <citation type="submission" date="2020-04" db="EMBL/GenBank/DDBJ databases">
        <authorList>
            <person name="Laetsch R D."/>
            <person name="Stevens L."/>
            <person name="Kumar S."/>
            <person name="Blaxter L. M."/>
        </authorList>
    </citation>
    <scope>NUCLEOTIDE SEQUENCE [LARGE SCALE GENOMIC DNA]</scope>
</reference>
<keyword evidence="2" id="KW-0645">Protease</keyword>
<organism evidence="6 7">
    <name type="scientific">Caenorhabditis bovis</name>
    <dbReference type="NCBI Taxonomy" id="2654633"/>
    <lineage>
        <taxon>Eukaryota</taxon>
        <taxon>Metazoa</taxon>
        <taxon>Ecdysozoa</taxon>
        <taxon>Nematoda</taxon>
        <taxon>Chromadorea</taxon>
        <taxon>Rhabditida</taxon>
        <taxon>Rhabditina</taxon>
        <taxon>Rhabditomorpha</taxon>
        <taxon>Rhabditoidea</taxon>
        <taxon>Rhabditidae</taxon>
        <taxon>Peloderinae</taxon>
        <taxon>Caenorhabditis</taxon>
    </lineage>
</organism>
<dbReference type="OrthoDB" id="442460at2759"/>
<sequence length="241" mass="29002">MLDDVQIDFYLNYWIWNVRYNEERRSRTFIHDTFAFTILREKIAKNLPPKPKVLDFKKKWPLIFKKQKADLFEKEFWVFPIHLKEIRHWTLVIVHNPGAAIRKYKHTFGKDCRILLMDSLTNHPKYREYFAIEHPNIMETIKNYLQLLAASYGYSVLKNRIKSVICSDITQQENCVDCGIHLLVNVEYFTYFNTLWTACATKDLHEMRHDVDIEFNLKTGKTRKDFQELFTYLKTNPIINI</sequence>
<evidence type="ECO:0000256" key="2">
    <source>
        <dbReference type="ARBA" id="ARBA00022670"/>
    </source>
</evidence>
<dbReference type="AlphaFoldDB" id="A0A8S1F3B5"/>
<dbReference type="SUPFAM" id="SSF54001">
    <property type="entry name" value="Cysteine proteinases"/>
    <property type="match status" value="1"/>
</dbReference>
<dbReference type="InterPro" id="IPR038765">
    <property type="entry name" value="Papain-like_cys_pep_sf"/>
</dbReference>
<dbReference type="InterPro" id="IPR003653">
    <property type="entry name" value="Peptidase_C48_C"/>
</dbReference>
<evidence type="ECO:0000256" key="3">
    <source>
        <dbReference type="ARBA" id="ARBA00022801"/>
    </source>
</evidence>
<comment type="similarity">
    <text evidence="1">Belongs to the peptidase C48 family.</text>
</comment>
<dbReference type="GO" id="GO:0016926">
    <property type="term" value="P:protein desumoylation"/>
    <property type="evidence" value="ECO:0007669"/>
    <property type="project" value="UniProtKB-ARBA"/>
</dbReference>
<keyword evidence="4" id="KW-0788">Thiol protease</keyword>
<dbReference type="EMBL" id="CADEPM010000006">
    <property type="protein sequence ID" value="CAB3407295.1"/>
    <property type="molecule type" value="Genomic_DNA"/>
</dbReference>
<feature type="domain" description="Ubiquitin-like protease family profile" evidence="5">
    <location>
        <begin position="1"/>
        <end position="189"/>
    </location>
</feature>
<evidence type="ECO:0000313" key="6">
    <source>
        <dbReference type="EMBL" id="CAB3407295.1"/>
    </source>
</evidence>
<dbReference type="GO" id="GO:0006508">
    <property type="term" value="P:proteolysis"/>
    <property type="evidence" value="ECO:0007669"/>
    <property type="project" value="UniProtKB-KW"/>
</dbReference>